<keyword evidence="2" id="KW-0472">Membrane</keyword>
<dbReference type="RefSeq" id="WP_093785440.1">
    <property type="nucleotide sequence ID" value="NZ_FNIE01000007.1"/>
</dbReference>
<dbReference type="AlphaFoldDB" id="A0A1H0GT55"/>
<dbReference type="EMBL" id="FNIE01000007">
    <property type="protein sequence ID" value="SDO10093.1"/>
    <property type="molecule type" value="Genomic_DNA"/>
</dbReference>
<name>A0A1H0GT55_9ACTN</name>
<keyword evidence="2" id="KW-1133">Transmembrane helix</keyword>
<gene>
    <name evidence="3" type="ORF">SAMN05216259_107261</name>
</gene>
<organism evidence="3 4">
    <name type="scientific">Actinacidiphila guanduensis</name>
    <dbReference type="NCBI Taxonomy" id="310781"/>
    <lineage>
        <taxon>Bacteria</taxon>
        <taxon>Bacillati</taxon>
        <taxon>Actinomycetota</taxon>
        <taxon>Actinomycetes</taxon>
        <taxon>Kitasatosporales</taxon>
        <taxon>Streptomycetaceae</taxon>
        <taxon>Actinacidiphila</taxon>
    </lineage>
</organism>
<feature type="transmembrane region" description="Helical" evidence="2">
    <location>
        <begin position="6"/>
        <end position="22"/>
    </location>
</feature>
<evidence type="ECO:0000313" key="3">
    <source>
        <dbReference type="EMBL" id="SDO10093.1"/>
    </source>
</evidence>
<dbReference type="STRING" id="310781.SAMN05216259_107261"/>
<dbReference type="InterPro" id="IPR019277">
    <property type="entry name" value="DUF2304"/>
</dbReference>
<dbReference type="Pfam" id="PF10066">
    <property type="entry name" value="DUF2304"/>
    <property type="match status" value="1"/>
</dbReference>
<dbReference type="Proteomes" id="UP000199341">
    <property type="component" value="Unassembled WGS sequence"/>
</dbReference>
<feature type="region of interest" description="Disordered" evidence="1">
    <location>
        <begin position="102"/>
        <end position="124"/>
    </location>
</feature>
<keyword evidence="2" id="KW-0812">Transmembrane</keyword>
<proteinExistence type="predicted"/>
<dbReference type="OrthoDB" id="8904808at2"/>
<feature type="transmembrane region" description="Helical" evidence="2">
    <location>
        <begin position="67"/>
        <end position="85"/>
    </location>
</feature>
<keyword evidence="4" id="KW-1185">Reference proteome</keyword>
<protein>
    <recommendedName>
        <fullName evidence="5">DUF2304 domain-containing protein</fullName>
    </recommendedName>
</protein>
<feature type="transmembrane region" description="Helical" evidence="2">
    <location>
        <begin position="29"/>
        <end position="47"/>
    </location>
</feature>
<evidence type="ECO:0000256" key="1">
    <source>
        <dbReference type="SAM" id="MobiDB-lite"/>
    </source>
</evidence>
<evidence type="ECO:0008006" key="5">
    <source>
        <dbReference type="Google" id="ProtNLM"/>
    </source>
</evidence>
<evidence type="ECO:0000256" key="2">
    <source>
        <dbReference type="SAM" id="Phobius"/>
    </source>
</evidence>
<evidence type="ECO:0000313" key="4">
    <source>
        <dbReference type="Proteomes" id="UP000199341"/>
    </source>
</evidence>
<reference evidence="3 4" key="1">
    <citation type="submission" date="2016-10" db="EMBL/GenBank/DDBJ databases">
        <authorList>
            <person name="de Groot N.N."/>
        </authorList>
    </citation>
    <scope>NUCLEOTIDE SEQUENCE [LARGE SCALE GENOMIC DNA]</scope>
    <source>
        <strain evidence="3 4">CGMCC 4.2022</strain>
    </source>
</reference>
<sequence>MLIQFLLLAAVAVLIFVFVRHWNTARTRAWKRLAFLAFCVANAYAVLRPGDTTKVAHWVGVGRGTDLVLYLLVVGVTMLALNTYLRFRVMERRLTELARDTALRTAQRPDPERPLAAVEGDRTP</sequence>
<accession>A0A1H0GT55</accession>